<dbReference type="InterPro" id="IPR036013">
    <property type="entry name" value="Band_7/SPFH_dom_sf"/>
</dbReference>
<dbReference type="PANTHER" id="PTHR43327">
    <property type="entry name" value="STOMATIN-LIKE PROTEIN 2, MITOCHONDRIAL"/>
    <property type="match status" value="1"/>
</dbReference>
<dbReference type="Gene3D" id="3.30.479.30">
    <property type="entry name" value="Band 7 domain"/>
    <property type="match status" value="1"/>
</dbReference>
<dbReference type="InterPro" id="IPR001107">
    <property type="entry name" value="Band_7"/>
</dbReference>
<dbReference type="Pfam" id="PF16200">
    <property type="entry name" value="Band_7_C"/>
    <property type="match status" value="1"/>
</dbReference>
<evidence type="ECO:0000313" key="6">
    <source>
        <dbReference type="WBParaSite" id="PDA_v2.g10334.t1"/>
    </source>
</evidence>
<proteinExistence type="inferred from homology"/>
<keyword evidence="5" id="KW-1185">Reference proteome</keyword>
<accession>A0A914NY72</accession>
<dbReference type="WBParaSite" id="PDA_v2.g10334.t1">
    <property type="protein sequence ID" value="PDA_v2.g10334.t1"/>
    <property type="gene ID" value="PDA_v2.g10334"/>
</dbReference>
<evidence type="ECO:0000313" key="5">
    <source>
        <dbReference type="Proteomes" id="UP000887578"/>
    </source>
</evidence>
<evidence type="ECO:0000259" key="4">
    <source>
        <dbReference type="SMART" id="SM00244"/>
    </source>
</evidence>
<dbReference type="GO" id="GO:0007005">
    <property type="term" value="P:mitochondrion organization"/>
    <property type="evidence" value="ECO:0007669"/>
    <property type="project" value="TreeGrafter"/>
</dbReference>
<comment type="similarity">
    <text evidence="2">Belongs to the band 7/mec-2 family.</text>
</comment>
<keyword evidence="3" id="KW-0496">Mitochondrion</keyword>
<evidence type="ECO:0000256" key="3">
    <source>
        <dbReference type="ARBA" id="ARBA00023128"/>
    </source>
</evidence>
<dbReference type="CDD" id="cd08829">
    <property type="entry name" value="SPFH_paraslipin"/>
    <property type="match status" value="1"/>
</dbReference>
<sequence length="295" mass="32501">MNRLTVFGRVPLYRLTSSYVNAISLRNFSTTTPTFARNTVINFVPQQEAWVIERMGKFHKVLEPGLNILIPVLDRIKYVQSLKEIAIEIPQQGAITLDNVQVQLDGVLYLRVIDPYKASYGVDDPEFAVTQLAQTTMRSEVGKISLDVQEAMQMQVEAERKKRAAILESEGHRDAAVNIAEGEKKSRILASEASMQEKINEARGVASAVEMQGQARQRAIEFVSAALNKEGGHHAAGLVVAEQYVQAFSNLANKSNTLIVPANANDVNSMVTQALTVYKQVTDAGDKTRNGGNKQ</sequence>
<organism evidence="5 6">
    <name type="scientific">Panagrolaimus davidi</name>
    <dbReference type="NCBI Taxonomy" id="227884"/>
    <lineage>
        <taxon>Eukaryota</taxon>
        <taxon>Metazoa</taxon>
        <taxon>Ecdysozoa</taxon>
        <taxon>Nematoda</taxon>
        <taxon>Chromadorea</taxon>
        <taxon>Rhabditida</taxon>
        <taxon>Tylenchina</taxon>
        <taxon>Panagrolaimomorpha</taxon>
        <taxon>Panagrolaimoidea</taxon>
        <taxon>Panagrolaimidae</taxon>
        <taxon>Panagrolaimus</taxon>
    </lineage>
</organism>
<evidence type="ECO:0000256" key="1">
    <source>
        <dbReference type="ARBA" id="ARBA00004173"/>
    </source>
</evidence>
<dbReference type="GO" id="GO:0005739">
    <property type="term" value="C:mitochondrion"/>
    <property type="evidence" value="ECO:0007669"/>
    <property type="project" value="UniProtKB-SubCell"/>
</dbReference>
<dbReference type="Pfam" id="PF01145">
    <property type="entry name" value="Band_7"/>
    <property type="match status" value="1"/>
</dbReference>
<name>A0A914NY72_9BILA</name>
<evidence type="ECO:0000256" key="2">
    <source>
        <dbReference type="ARBA" id="ARBA00008164"/>
    </source>
</evidence>
<dbReference type="InterPro" id="IPR001972">
    <property type="entry name" value="Stomatin_HflK_fam"/>
</dbReference>
<dbReference type="Proteomes" id="UP000887578">
    <property type="component" value="Unplaced"/>
</dbReference>
<dbReference type="PANTHER" id="PTHR43327:SF10">
    <property type="entry name" value="STOMATIN-LIKE PROTEIN 2, MITOCHONDRIAL"/>
    <property type="match status" value="1"/>
</dbReference>
<feature type="domain" description="Band 7" evidence="4">
    <location>
        <begin position="39"/>
        <end position="193"/>
    </location>
</feature>
<dbReference type="InterPro" id="IPR050710">
    <property type="entry name" value="Band7/mec-2_domain"/>
</dbReference>
<comment type="subcellular location">
    <subcellularLocation>
        <location evidence="1">Mitochondrion</location>
    </subcellularLocation>
</comment>
<dbReference type="SUPFAM" id="SSF117892">
    <property type="entry name" value="Band 7/SPFH domain"/>
    <property type="match status" value="1"/>
</dbReference>
<protein>
    <submittedName>
        <fullName evidence="6">Band 7 domain-containing protein</fullName>
    </submittedName>
</protein>
<dbReference type="PRINTS" id="PR00721">
    <property type="entry name" value="STOMATIN"/>
</dbReference>
<dbReference type="InterPro" id="IPR032435">
    <property type="entry name" value="STML2-like_C"/>
</dbReference>
<dbReference type="AlphaFoldDB" id="A0A914NY72"/>
<dbReference type="SMART" id="SM00244">
    <property type="entry name" value="PHB"/>
    <property type="match status" value="1"/>
</dbReference>
<reference evidence="6" key="1">
    <citation type="submission" date="2022-11" db="UniProtKB">
        <authorList>
            <consortium name="WormBaseParasite"/>
        </authorList>
    </citation>
    <scope>IDENTIFICATION</scope>
</reference>
<dbReference type="GO" id="GO:0016020">
    <property type="term" value="C:membrane"/>
    <property type="evidence" value="ECO:0007669"/>
    <property type="project" value="InterPro"/>
</dbReference>